<reference evidence="1" key="2">
    <citation type="submission" date="2025-08" db="UniProtKB">
        <authorList>
            <consortium name="Ensembl"/>
        </authorList>
    </citation>
    <scope>IDENTIFICATION</scope>
    <source>
        <strain evidence="1">Thoroughbred</strain>
    </source>
</reference>
<reference evidence="1" key="3">
    <citation type="submission" date="2025-09" db="UniProtKB">
        <authorList>
            <consortium name="Ensembl"/>
        </authorList>
    </citation>
    <scope>IDENTIFICATION</scope>
    <source>
        <strain evidence="1">Thoroughbred</strain>
    </source>
</reference>
<accession>A0A9L0TL14</accession>
<organism evidence="1 2">
    <name type="scientific">Equus caballus</name>
    <name type="common">Horse</name>
    <dbReference type="NCBI Taxonomy" id="9796"/>
    <lineage>
        <taxon>Eukaryota</taxon>
        <taxon>Metazoa</taxon>
        <taxon>Chordata</taxon>
        <taxon>Craniata</taxon>
        <taxon>Vertebrata</taxon>
        <taxon>Euteleostomi</taxon>
        <taxon>Mammalia</taxon>
        <taxon>Eutheria</taxon>
        <taxon>Laurasiatheria</taxon>
        <taxon>Perissodactyla</taxon>
        <taxon>Equidae</taxon>
        <taxon>Equus</taxon>
    </lineage>
</organism>
<protein>
    <submittedName>
        <fullName evidence="1">Uncharacterized protein</fullName>
    </submittedName>
</protein>
<keyword evidence="2" id="KW-1185">Reference proteome</keyword>
<sequence length="147" mass="16330">MVLGQLDIHMQKMKLDSYLKSYVKINSKWIKDLNVRAKIIKLLEGINLCDLGLDNGFWDMTPKAQATKEKIGDLDLIKIKNFCTSKVTIKKMKRQGWPGGAAVKFPLSASAAWGLPVRILGADTVPLGKPCCGRRPTYKVEEDGHGC</sequence>
<dbReference type="Proteomes" id="UP000002281">
    <property type="component" value="Chromosome X"/>
</dbReference>
<reference evidence="1 2" key="1">
    <citation type="journal article" date="2009" name="Science">
        <title>Genome sequence, comparative analysis, and population genetics of the domestic horse.</title>
        <authorList>
            <consortium name="Broad Institute Genome Sequencing Platform"/>
            <consortium name="Broad Institute Whole Genome Assembly Team"/>
            <person name="Wade C.M."/>
            <person name="Giulotto E."/>
            <person name="Sigurdsson S."/>
            <person name="Zoli M."/>
            <person name="Gnerre S."/>
            <person name="Imsland F."/>
            <person name="Lear T.L."/>
            <person name="Adelson D.L."/>
            <person name="Bailey E."/>
            <person name="Bellone R.R."/>
            <person name="Bloecker H."/>
            <person name="Distl O."/>
            <person name="Edgar R.C."/>
            <person name="Garber M."/>
            <person name="Leeb T."/>
            <person name="Mauceli E."/>
            <person name="MacLeod J.N."/>
            <person name="Penedo M.C.T."/>
            <person name="Raison J.M."/>
            <person name="Sharpe T."/>
            <person name="Vogel J."/>
            <person name="Andersson L."/>
            <person name="Antczak D.F."/>
            <person name="Biagi T."/>
            <person name="Binns M.M."/>
            <person name="Chowdhary B.P."/>
            <person name="Coleman S.J."/>
            <person name="Della Valle G."/>
            <person name="Fryc S."/>
            <person name="Guerin G."/>
            <person name="Hasegawa T."/>
            <person name="Hill E.W."/>
            <person name="Jurka J."/>
            <person name="Kiialainen A."/>
            <person name="Lindgren G."/>
            <person name="Liu J."/>
            <person name="Magnani E."/>
            <person name="Mickelson J.R."/>
            <person name="Murray J."/>
            <person name="Nergadze S.G."/>
            <person name="Onofrio R."/>
            <person name="Pedroni S."/>
            <person name="Piras M.F."/>
            <person name="Raudsepp T."/>
            <person name="Rocchi M."/>
            <person name="Roeed K.H."/>
            <person name="Ryder O.A."/>
            <person name="Searle S."/>
            <person name="Skow L."/>
            <person name="Swinburne J.E."/>
            <person name="Syvaenen A.C."/>
            <person name="Tozaki T."/>
            <person name="Valberg S.J."/>
            <person name="Vaudin M."/>
            <person name="White J.R."/>
            <person name="Zody M.C."/>
            <person name="Lander E.S."/>
            <person name="Lindblad-Toh K."/>
        </authorList>
    </citation>
    <scope>NUCLEOTIDE SEQUENCE [LARGE SCALE GENOMIC DNA]</scope>
    <source>
        <strain evidence="1 2">Thoroughbred</strain>
    </source>
</reference>
<proteinExistence type="predicted"/>
<name>A0A9L0TL14_HORSE</name>
<evidence type="ECO:0000313" key="1">
    <source>
        <dbReference type="Ensembl" id="ENSECAP00000088969.1"/>
    </source>
</evidence>
<evidence type="ECO:0000313" key="2">
    <source>
        <dbReference type="Proteomes" id="UP000002281"/>
    </source>
</evidence>
<dbReference type="AlphaFoldDB" id="A0A9L0TL14"/>
<dbReference type="Ensembl" id="ENSECAT00000085260.1">
    <property type="protein sequence ID" value="ENSECAP00000088969.1"/>
    <property type="gene ID" value="ENSECAG00000052462.1"/>
</dbReference>
<dbReference type="GeneTree" id="ENSGT01090000263337"/>